<evidence type="ECO:0000256" key="1">
    <source>
        <dbReference type="ARBA" id="ARBA00004196"/>
    </source>
</evidence>
<proteinExistence type="inferred from homology"/>
<evidence type="ECO:0000313" key="10">
    <source>
        <dbReference type="Proteomes" id="UP000461730"/>
    </source>
</evidence>
<comment type="similarity">
    <text evidence="2">Belongs to the membrane fusion protein (MFP) (TC 8.A.1) family.</text>
</comment>
<keyword evidence="10" id="KW-1185">Reference proteome</keyword>
<evidence type="ECO:0000256" key="2">
    <source>
        <dbReference type="ARBA" id="ARBA00009477"/>
    </source>
</evidence>
<sequence length="450" mass="48744">MKKKTLFWIIGSIVLLVIIIALSRAGKDDSIKVAVDKVEEKNIIEVVSASGKIYPETEVKVSSDVSGEIVELPVLEGDSVKKGQVLTRIYADVYGSVRDKATASLSQAQAQLANTAASLNAFKAKLEQNKAAYDRNKELYAQKVVSRSEFETAEGSYRAALADYNAAQEQVNSYRFAVQSAAAGLTEANTNLKRTTIVAPMDGIVSLLPVKKGERVVGTGQMSGTEIMRIADLNIMEVQVDVGENDIPRVKYNDTAIVEVDAYNNRKFKGIVTQIASSSKGAATTTSTTSSSAEQVTSYIVHIRILPESYKDLIDPVNLKNFPFRPGMSASVDIQTRRKNNVLAVPINAVTTRDVVDSTKAASGKKDEADAKEASRTSKEVVFVLNKDNTVKQVEVTTGLQDESNIEILSGLKPGEQIISAPYSAVSKQLENNKKVKVVAKKELFEGTAK</sequence>
<dbReference type="Pfam" id="PF25917">
    <property type="entry name" value="BSH_RND"/>
    <property type="match status" value="1"/>
</dbReference>
<feature type="coiled-coil region" evidence="5">
    <location>
        <begin position="105"/>
        <end position="143"/>
    </location>
</feature>
<dbReference type="NCBIfam" id="TIGR01730">
    <property type="entry name" value="RND_mfp"/>
    <property type="match status" value="1"/>
</dbReference>
<dbReference type="GO" id="GO:0030313">
    <property type="term" value="C:cell envelope"/>
    <property type="evidence" value="ECO:0007669"/>
    <property type="project" value="UniProtKB-SubCell"/>
</dbReference>
<feature type="domain" description="Multidrug resistance protein MdtA-like C-terminal permuted SH3" evidence="7">
    <location>
        <begin position="378"/>
        <end position="419"/>
    </location>
</feature>
<evidence type="ECO:0000256" key="5">
    <source>
        <dbReference type="SAM" id="Coils"/>
    </source>
</evidence>
<dbReference type="Gene3D" id="2.40.30.170">
    <property type="match status" value="1"/>
</dbReference>
<dbReference type="Gene3D" id="6.10.140.1990">
    <property type="match status" value="1"/>
</dbReference>
<dbReference type="InterPro" id="IPR030190">
    <property type="entry name" value="MacA_alpha-hairpin_sf"/>
</dbReference>
<dbReference type="Gene3D" id="2.40.420.20">
    <property type="match status" value="1"/>
</dbReference>
<dbReference type="PANTHER" id="PTHR30469">
    <property type="entry name" value="MULTIDRUG RESISTANCE PROTEIN MDTA"/>
    <property type="match status" value="1"/>
</dbReference>
<dbReference type="SUPFAM" id="SSF111369">
    <property type="entry name" value="HlyD-like secretion proteins"/>
    <property type="match status" value="1"/>
</dbReference>
<comment type="subcellular location">
    <subcellularLocation>
        <location evidence="1">Cell envelope</location>
    </subcellularLocation>
</comment>
<feature type="domain" description="AprE-like beta-barrel" evidence="8">
    <location>
        <begin position="237"/>
        <end position="337"/>
    </location>
</feature>
<evidence type="ECO:0000256" key="3">
    <source>
        <dbReference type="ARBA" id="ARBA00022448"/>
    </source>
</evidence>
<dbReference type="EMBL" id="WRXN01000001">
    <property type="protein sequence ID" value="MVT07336.1"/>
    <property type="molecule type" value="Genomic_DNA"/>
</dbReference>
<dbReference type="InterPro" id="IPR058982">
    <property type="entry name" value="Beta-barrel_AprE"/>
</dbReference>
<dbReference type="Gene3D" id="2.40.50.100">
    <property type="match status" value="2"/>
</dbReference>
<feature type="domain" description="Multidrug resistance protein MdtA-like barrel-sandwich hybrid" evidence="6">
    <location>
        <begin position="58"/>
        <end position="221"/>
    </location>
</feature>
<keyword evidence="4 5" id="KW-0175">Coiled coil</keyword>
<evidence type="ECO:0000256" key="4">
    <source>
        <dbReference type="ARBA" id="ARBA00023054"/>
    </source>
</evidence>
<dbReference type="PANTHER" id="PTHR30469:SF33">
    <property type="entry name" value="SLR1207 PROTEIN"/>
    <property type="match status" value="1"/>
</dbReference>
<accession>A0A7K1TZ52</accession>
<reference evidence="9 10" key="1">
    <citation type="submission" date="2019-12" db="EMBL/GenBank/DDBJ databases">
        <title>Chitinophaga sp. strain ysch24 (GDMCC 1.1355), whole genome shotgun sequence.</title>
        <authorList>
            <person name="Zhang X."/>
        </authorList>
    </citation>
    <scope>NUCLEOTIDE SEQUENCE [LARGE SCALE GENOMIC DNA]</scope>
    <source>
        <strain evidence="10">ysch24</strain>
    </source>
</reference>
<protein>
    <submittedName>
        <fullName evidence="9">Efflux RND transporter periplasmic adaptor subunit</fullName>
    </submittedName>
</protein>
<dbReference type="GO" id="GO:0019898">
    <property type="term" value="C:extrinsic component of membrane"/>
    <property type="evidence" value="ECO:0007669"/>
    <property type="project" value="InterPro"/>
</dbReference>
<dbReference type="GO" id="GO:1990961">
    <property type="term" value="P:xenobiotic detoxification by transmembrane export across the plasma membrane"/>
    <property type="evidence" value="ECO:0007669"/>
    <property type="project" value="InterPro"/>
</dbReference>
<dbReference type="InterPro" id="IPR058627">
    <property type="entry name" value="MdtA-like_C"/>
</dbReference>
<gene>
    <name evidence="9" type="ORF">GO493_03615</name>
</gene>
<dbReference type="Pfam" id="PF26002">
    <property type="entry name" value="Beta-barrel_AprE"/>
    <property type="match status" value="1"/>
</dbReference>
<evidence type="ECO:0000259" key="7">
    <source>
        <dbReference type="Pfam" id="PF25967"/>
    </source>
</evidence>
<dbReference type="Pfam" id="PF25967">
    <property type="entry name" value="RND-MFP_C"/>
    <property type="match status" value="1"/>
</dbReference>
<name>A0A7K1TZ52_9BACT</name>
<dbReference type="Proteomes" id="UP000461730">
    <property type="component" value="Unassembled WGS sequence"/>
</dbReference>
<dbReference type="InterPro" id="IPR006143">
    <property type="entry name" value="RND_pump_MFP"/>
</dbReference>
<evidence type="ECO:0000259" key="6">
    <source>
        <dbReference type="Pfam" id="PF25917"/>
    </source>
</evidence>
<organism evidence="9 10">
    <name type="scientific">Chitinophaga tropicalis</name>
    <dbReference type="NCBI Taxonomy" id="2683588"/>
    <lineage>
        <taxon>Bacteria</taxon>
        <taxon>Pseudomonadati</taxon>
        <taxon>Bacteroidota</taxon>
        <taxon>Chitinophagia</taxon>
        <taxon>Chitinophagales</taxon>
        <taxon>Chitinophagaceae</taxon>
        <taxon>Chitinophaga</taxon>
    </lineage>
</organism>
<evidence type="ECO:0000259" key="8">
    <source>
        <dbReference type="Pfam" id="PF26002"/>
    </source>
</evidence>
<dbReference type="GO" id="GO:0015562">
    <property type="term" value="F:efflux transmembrane transporter activity"/>
    <property type="evidence" value="ECO:0007669"/>
    <property type="project" value="TreeGrafter"/>
</dbReference>
<dbReference type="RefSeq" id="WP_157304733.1">
    <property type="nucleotide sequence ID" value="NZ_WRXN01000001.1"/>
</dbReference>
<evidence type="ECO:0000313" key="9">
    <source>
        <dbReference type="EMBL" id="MVT07336.1"/>
    </source>
</evidence>
<dbReference type="GO" id="GO:1990281">
    <property type="term" value="C:efflux pump complex"/>
    <property type="evidence" value="ECO:0007669"/>
    <property type="project" value="TreeGrafter"/>
</dbReference>
<dbReference type="InterPro" id="IPR058625">
    <property type="entry name" value="MdtA-like_BSH"/>
</dbReference>
<dbReference type="GO" id="GO:1990195">
    <property type="term" value="C:macrolide transmembrane transporter complex"/>
    <property type="evidence" value="ECO:0007669"/>
    <property type="project" value="InterPro"/>
</dbReference>
<comment type="caution">
    <text evidence="9">The sequence shown here is derived from an EMBL/GenBank/DDBJ whole genome shotgun (WGS) entry which is preliminary data.</text>
</comment>
<dbReference type="AlphaFoldDB" id="A0A7K1TZ52"/>
<keyword evidence="3" id="KW-0813">Transport</keyword>